<dbReference type="AlphaFoldDB" id="A0A5J9TLN3"/>
<gene>
    <name evidence="9" type="ORF">EJB05_45855</name>
</gene>
<dbReference type="EMBL" id="RWGY01000039">
    <property type="protein sequence ID" value="TVU12222.1"/>
    <property type="molecule type" value="Genomic_DNA"/>
</dbReference>
<dbReference type="GO" id="GO:0000981">
    <property type="term" value="F:DNA-binding transcription factor activity, RNA polymerase II-specific"/>
    <property type="evidence" value="ECO:0007669"/>
    <property type="project" value="TreeGrafter"/>
</dbReference>
<reference evidence="9 10" key="1">
    <citation type="journal article" date="2019" name="Sci. Rep.">
        <title>A high-quality genome of Eragrostis curvula grass provides insights into Poaceae evolution and supports new strategies to enhance forage quality.</title>
        <authorList>
            <person name="Carballo J."/>
            <person name="Santos B.A.C.M."/>
            <person name="Zappacosta D."/>
            <person name="Garbus I."/>
            <person name="Selva J.P."/>
            <person name="Gallo C.A."/>
            <person name="Diaz A."/>
            <person name="Albertini E."/>
            <person name="Caccamo M."/>
            <person name="Echenique V."/>
        </authorList>
    </citation>
    <scope>NUCLEOTIDE SEQUENCE [LARGE SCALE GENOMIC DNA]</scope>
    <source>
        <strain evidence="10">cv. Victoria</strain>
        <tissue evidence="9">Leaf</tissue>
    </source>
</reference>
<keyword evidence="10" id="KW-1185">Reference proteome</keyword>
<dbReference type="GO" id="GO:0046983">
    <property type="term" value="F:protein dimerization activity"/>
    <property type="evidence" value="ECO:0007669"/>
    <property type="project" value="InterPro"/>
</dbReference>
<evidence type="ECO:0000313" key="9">
    <source>
        <dbReference type="EMBL" id="TVU12222.1"/>
    </source>
</evidence>
<dbReference type="GO" id="GO:0080147">
    <property type="term" value="P:root hair cell development"/>
    <property type="evidence" value="ECO:0007669"/>
    <property type="project" value="UniProtKB-ARBA"/>
</dbReference>
<dbReference type="PANTHER" id="PTHR16223">
    <property type="entry name" value="TRANSCRIPTION FACTOR BHLH83-RELATED"/>
    <property type="match status" value="1"/>
</dbReference>
<keyword evidence="4" id="KW-0238">DNA-binding</keyword>
<proteinExistence type="inferred from homology"/>
<dbReference type="SUPFAM" id="SSF47459">
    <property type="entry name" value="HLH, helix-loop-helix DNA-binding domain"/>
    <property type="match status" value="1"/>
</dbReference>
<dbReference type="PANTHER" id="PTHR16223:SF62">
    <property type="entry name" value="OS06G0193400 PROTEIN"/>
    <property type="match status" value="1"/>
</dbReference>
<comment type="caution">
    <text evidence="9">The sequence shown here is derived from an EMBL/GenBank/DDBJ whole genome shotgun (WGS) entry which is preliminary data.</text>
</comment>
<dbReference type="GO" id="GO:0000978">
    <property type="term" value="F:RNA polymerase II cis-regulatory region sequence-specific DNA binding"/>
    <property type="evidence" value="ECO:0007669"/>
    <property type="project" value="TreeGrafter"/>
</dbReference>
<dbReference type="OrthoDB" id="759159at2759"/>
<protein>
    <recommendedName>
        <fullName evidence="8">BHLH domain-containing protein</fullName>
    </recommendedName>
</protein>
<organism evidence="9 10">
    <name type="scientific">Eragrostis curvula</name>
    <name type="common">weeping love grass</name>
    <dbReference type="NCBI Taxonomy" id="38414"/>
    <lineage>
        <taxon>Eukaryota</taxon>
        <taxon>Viridiplantae</taxon>
        <taxon>Streptophyta</taxon>
        <taxon>Embryophyta</taxon>
        <taxon>Tracheophyta</taxon>
        <taxon>Spermatophyta</taxon>
        <taxon>Magnoliopsida</taxon>
        <taxon>Liliopsida</taxon>
        <taxon>Poales</taxon>
        <taxon>Poaceae</taxon>
        <taxon>PACMAD clade</taxon>
        <taxon>Chloridoideae</taxon>
        <taxon>Eragrostideae</taxon>
        <taxon>Eragrostidinae</taxon>
        <taxon>Eragrostis</taxon>
    </lineage>
</organism>
<sequence>MENSPDSYFSAWPPSESYGFAAASVQSYEGEGNMSPSSYFMNARSDHSLKVSEHGQNSTLFSNGCLPYNAQADLLSGEILSKDNLPNSLLEVQQMQSNSSQQSNLVNSGVLQHNSTSGIFHPQLDAPGFAELPHTLSSSIDSNGSEVSAFLTDVHAVSSASTLCSTYENGSSFMKPVRLDAFSFERAQNDVMLNKTGLQNGNISIFDNAALATLHDSKEFISGRLPSFATIQDSNLPPSAFKTQKQEQNMMCDFPISTFAARNQMAVTATQGTLIPPKMPSCTNANKNEGPVSHPSGVQTQANSANGNGSGVKPRVRARRGQATDPHSIAERLRREKISDRMKNLQDLVPNSNKADKASMLDEIIDYVKFLQLQVKVLSMSRLGATGAVLPLLSESQTEGCGGQPLSATTTAQGLPDVQDPEDTLAFEQEVVKLMESSITSAMQYLQNKGFCLMPVALASVVSSQKGIDTAAIAPQK</sequence>
<name>A0A5J9TLN3_9POAL</name>
<evidence type="ECO:0000256" key="7">
    <source>
        <dbReference type="SAM" id="MobiDB-lite"/>
    </source>
</evidence>
<dbReference type="InterPro" id="IPR045843">
    <property type="entry name" value="IND-like"/>
</dbReference>
<feature type="domain" description="BHLH" evidence="8">
    <location>
        <begin position="322"/>
        <end position="371"/>
    </location>
</feature>
<evidence type="ECO:0000256" key="1">
    <source>
        <dbReference type="ARBA" id="ARBA00004123"/>
    </source>
</evidence>
<keyword evidence="3" id="KW-0805">Transcription regulation</keyword>
<keyword evidence="6" id="KW-0539">Nucleus</keyword>
<dbReference type="Proteomes" id="UP000324897">
    <property type="component" value="Chromosome 3"/>
</dbReference>
<dbReference type="InterPro" id="IPR011598">
    <property type="entry name" value="bHLH_dom"/>
</dbReference>
<evidence type="ECO:0000256" key="4">
    <source>
        <dbReference type="ARBA" id="ARBA00023125"/>
    </source>
</evidence>
<evidence type="ECO:0000256" key="2">
    <source>
        <dbReference type="ARBA" id="ARBA00005510"/>
    </source>
</evidence>
<evidence type="ECO:0000313" key="10">
    <source>
        <dbReference type="Proteomes" id="UP000324897"/>
    </source>
</evidence>
<dbReference type="GO" id="GO:0005634">
    <property type="term" value="C:nucleus"/>
    <property type="evidence" value="ECO:0007669"/>
    <property type="project" value="UniProtKB-SubCell"/>
</dbReference>
<dbReference type="Pfam" id="PF00010">
    <property type="entry name" value="HLH"/>
    <property type="match status" value="1"/>
</dbReference>
<dbReference type="InterPro" id="IPR036638">
    <property type="entry name" value="HLH_DNA-bd_sf"/>
</dbReference>
<dbReference type="Gramene" id="TVU12222">
    <property type="protein sequence ID" value="TVU12222"/>
    <property type="gene ID" value="EJB05_45855"/>
</dbReference>
<feature type="region of interest" description="Disordered" evidence="7">
    <location>
        <begin position="301"/>
        <end position="326"/>
    </location>
</feature>
<evidence type="ECO:0000259" key="8">
    <source>
        <dbReference type="PROSITE" id="PS50888"/>
    </source>
</evidence>
<keyword evidence="5" id="KW-0804">Transcription</keyword>
<dbReference type="SMART" id="SM00353">
    <property type="entry name" value="HLH"/>
    <property type="match status" value="1"/>
</dbReference>
<dbReference type="FunFam" id="4.10.280.10:FF:000017">
    <property type="entry name" value="Transcription factor bHLH66"/>
    <property type="match status" value="1"/>
</dbReference>
<evidence type="ECO:0000256" key="6">
    <source>
        <dbReference type="ARBA" id="ARBA00023242"/>
    </source>
</evidence>
<dbReference type="PROSITE" id="PS50888">
    <property type="entry name" value="BHLH"/>
    <property type="match status" value="1"/>
</dbReference>
<dbReference type="Gene3D" id="4.10.280.10">
    <property type="entry name" value="Helix-loop-helix DNA-binding domain"/>
    <property type="match status" value="1"/>
</dbReference>
<comment type="subcellular location">
    <subcellularLocation>
        <location evidence="1">Nucleus</location>
    </subcellularLocation>
</comment>
<evidence type="ECO:0000256" key="3">
    <source>
        <dbReference type="ARBA" id="ARBA00023015"/>
    </source>
</evidence>
<evidence type="ECO:0000256" key="5">
    <source>
        <dbReference type="ARBA" id="ARBA00023163"/>
    </source>
</evidence>
<comment type="similarity">
    <text evidence="2">Belongs to the bHLH protein family.</text>
</comment>
<accession>A0A5J9TLN3</accession>